<dbReference type="SMART" id="SM00387">
    <property type="entry name" value="HATPase_c"/>
    <property type="match status" value="1"/>
</dbReference>
<dbReference type="AlphaFoldDB" id="A0A9E9P2Z9"/>
<dbReference type="PROSITE" id="PS50885">
    <property type="entry name" value="HAMP"/>
    <property type="match status" value="1"/>
</dbReference>
<evidence type="ECO:0000256" key="3">
    <source>
        <dbReference type="ARBA" id="ARBA00012438"/>
    </source>
</evidence>
<name>A0A9E9P2Z9_9BURK</name>
<dbReference type="Gene3D" id="3.30.450.300">
    <property type="entry name" value="Sensor histidine kinase RisS, periplasmic domain"/>
    <property type="match status" value="1"/>
</dbReference>
<evidence type="ECO:0000313" key="19">
    <source>
        <dbReference type="Proteomes" id="UP001156215"/>
    </source>
</evidence>
<comment type="subcellular location">
    <subcellularLocation>
        <location evidence="2">Cell inner membrane</location>
        <topology evidence="2">Multi-pass membrane protein</topology>
    </subcellularLocation>
</comment>
<dbReference type="Pfam" id="PF16524">
    <property type="entry name" value="RisS_PPD"/>
    <property type="match status" value="1"/>
</dbReference>
<keyword evidence="4" id="KW-1003">Cell membrane</keyword>
<protein>
    <recommendedName>
        <fullName evidence="3">histidine kinase</fullName>
        <ecNumber evidence="3">2.7.13.3</ecNumber>
    </recommendedName>
</protein>
<keyword evidence="13" id="KW-0902">Two-component regulatory system</keyword>
<dbReference type="InterPro" id="IPR036097">
    <property type="entry name" value="HisK_dim/P_sf"/>
</dbReference>
<feature type="transmembrane region" description="Helical" evidence="15">
    <location>
        <begin position="169"/>
        <end position="191"/>
    </location>
</feature>
<dbReference type="SUPFAM" id="SSF55874">
    <property type="entry name" value="ATPase domain of HSP90 chaperone/DNA topoisomerase II/histidine kinase"/>
    <property type="match status" value="1"/>
</dbReference>
<evidence type="ECO:0000256" key="11">
    <source>
        <dbReference type="ARBA" id="ARBA00022840"/>
    </source>
</evidence>
<evidence type="ECO:0000256" key="13">
    <source>
        <dbReference type="ARBA" id="ARBA00023012"/>
    </source>
</evidence>
<dbReference type="Gene3D" id="1.10.287.130">
    <property type="match status" value="1"/>
</dbReference>
<dbReference type="PROSITE" id="PS50109">
    <property type="entry name" value="HIS_KIN"/>
    <property type="match status" value="1"/>
</dbReference>
<comment type="catalytic activity">
    <reaction evidence="1">
        <text>ATP + protein L-histidine = ADP + protein N-phospho-L-histidine.</text>
        <dbReference type="EC" id="2.7.13.3"/>
    </reaction>
</comment>
<keyword evidence="11 18" id="KW-0067">ATP-binding</keyword>
<dbReference type="Pfam" id="PF00672">
    <property type="entry name" value="HAMP"/>
    <property type="match status" value="1"/>
</dbReference>
<evidence type="ECO:0000256" key="6">
    <source>
        <dbReference type="ARBA" id="ARBA00022553"/>
    </source>
</evidence>
<dbReference type="InterPro" id="IPR005467">
    <property type="entry name" value="His_kinase_dom"/>
</dbReference>
<keyword evidence="12 15" id="KW-1133">Transmembrane helix</keyword>
<dbReference type="InterPro" id="IPR004358">
    <property type="entry name" value="Sig_transdc_His_kin-like_C"/>
</dbReference>
<dbReference type="Pfam" id="PF02518">
    <property type="entry name" value="HATPase_c"/>
    <property type="match status" value="1"/>
</dbReference>
<dbReference type="PANTHER" id="PTHR44936:SF5">
    <property type="entry name" value="SENSOR HISTIDINE KINASE ENVZ"/>
    <property type="match status" value="1"/>
</dbReference>
<organism evidence="18 19">
    <name type="scientific">Oxalobacter vibrioformis</name>
    <dbReference type="NCBI Taxonomy" id="933080"/>
    <lineage>
        <taxon>Bacteria</taxon>
        <taxon>Pseudomonadati</taxon>
        <taxon>Pseudomonadota</taxon>
        <taxon>Betaproteobacteria</taxon>
        <taxon>Burkholderiales</taxon>
        <taxon>Oxalobacteraceae</taxon>
        <taxon>Oxalobacter</taxon>
    </lineage>
</organism>
<sequence length="461" mass="51803">MMNSEVQVNSILTPWWKSGLFWRTFVLLSFLISVSMGAWVLSFRMVEREPMAEQAANQLVSIVTITRAALTHSDPELRRELLFDLASNEGIRIYTLEPTDEIEPISENDRWYILLKILQKKLGPSTKISGKVNGIESFWISFKIDDEDEYEYWLALPRGRLEGPANWQWLWWAVAGFGLSLMGAGFISGLINRPLARLAVAARTFASGQTPEMLPETKTESAEVRDANHSFNQMVRELERNEKERTEVLAGISHDLRTPLTRIQLELEMSSLSGEEKSGMEADIRQMDAIVGQFLDYARLSIPGQNETVNMSLLLEKVAIEAARAPDVLVQSSVEQNLFVRGNATDFERMFNNLVSNAERYGRAENTDLVELGILCRQKNEEVVIEISDQGPGISEEDRERLLRPFIRLDNARSQANGSGLGLAIVNRIVQRYGGRLVLKNNVASGLVVSVAFPLAGKDKS</sequence>
<dbReference type="PRINTS" id="PR00344">
    <property type="entry name" value="BCTRLSENSOR"/>
</dbReference>
<dbReference type="Proteomes" id="UP001156215">
    <property type="component" value="Chromosome"/>
</dbReference>
<evidence type="ECO:0000259" key="17">
    <source>
        <dbReference type="PROSITE" id="PS50885"/>
    </source>
</evidence>
<dbReference type="PANTHER" id="PTHR44936">
    <property type="entry name" value="SENSOR PROTEIN CREC"/>
    <property type="match status" value="1"/>
</dbReference>
<feature type="domain" description="HAMP" evidence="17">
    <location>
        <begin position="189"/>
        <end position="243"/>
    </location>
</feature>
<dbReference type="SMART" id="SM00304">
    <property type="entry name" value="HAMP"/>
    <property type="match status" value="1"/>
</dbReference>
<dbReference type="EC" id="2.7.13.3" evidence="3"/>
<accession>A0A9E9P2Z9</accession>
<dbReference type="EMBL" id="CP098242">
    <property type="protein sequence ID" value="WAW10467.1"/>
    <property type="molecule type" value="Genomic_DNA"/>
</dbReference>
<dbReference type="InterPro" id="IPR003594">
    <property type="entry name" value="HATPase_dom"/>
</dbReference>
<dbReference type="InterPro" id="IPR003661">
    <property type="entry name" value="HisK_dim/P_dom"/>
</dbReference>
<dbReference type="SUPFAM" id="SSF47384">
    <property type="entry name" value="Homodimeric domain of signal transducing histidine kinase"/>
    <property type="match status" value="1"/>
</dbReference>
<dbReference type="CDD" id="cd06225">
    <property type="entry name" value="HAMP"/>
    <property type="match status" value="1"/>
</dbReference>
<dbReference type="InterPro" id="IPR036890">
    <property type="entry name" value="HATPase_C_sf"/>
</dbReference>
<evidence type="ECO:0000256" key="10">
    <source>
        <dbReference type="ARBA" id="ARBA00022777"/>
    </source>
</evidence>
<keyword evidence="7" id="KW-0808">Transferase</keyword>
<evidence type="ECO:0000256" key="15">
    <source>
        <dbReference type="SAM" id="Phobius"/>
    </source>
</evidence>
<dbReference type="GO" id="GO:0005886">
    <property type="term" value="C:plasma membrane"/>
    <property type="evidence" value="ECO:0007669"/>
    <property type="project" value="UniProtKB-SubCell"/>
</dbReference>
<dbReference type="Pfam" id="PF00512">
    <property type="entry name" value="HisKA"/>
    <property type="match status" value="1"/>
</dbReference>
<keyword evidence="8 15" id="KW-0812">Transmembrane</keyword>
<dbReference type="SMART" id="SM00388">
    <property type="entry name" value="HisKA"/>
    <property type="match status" value="1"/>
</dbReference>
<keyword evidence="6" id="KW-0597">Phosphoprotein</keyword>
<dbReference type="InterPro" id="IPR032408">
    <property type="entry name" value="RisS_PPD"/>
</dbReference>
<evidence type="ECO:0000256" key="8">
    <source>
        <dbReference type="ARBA" id="ARBA00022692"/>
    </source>
</evidence>
<keyword evidence="9" id="KW-0547">Nucleotide-binding</keyword>
<dbReference type="InterPro" id="IPR050980">
    <property type="entry name" value="2C_sensor_his_kinase"/>
</dbReference>
<keyword evidence="5" id="KW-0997">Cell inner membrane</keyword>
<dbReference type="GO" id="GO:0005524">
    <property type="term" value="F:ATP binding"/>
    <property type="evidence" value="ECO:0007669"/>
    <property type="project" value="UniProtKB-KW"/>
</dbReference>
<evidence type="ECO:0000256" key="7">
    <source>
        <dbReference type="ARBA" id="ARBA00022679"/>
    </source>
</evidence>
<evidence type="ECO:0000256" key="4">
    <source>
        <dbReference type="ARBA" id="ARBA00022475"/>
    </source>
</evidence>
<evidence type="ECO:0000259" key="16">
    <source>
        <dbReference type="PROSITE" id="PS50109"/>
    </source>
</evidence>
<evidence type="ECO:0000256" key="1">
    <source>
        <dbReference type="ARBA" id="ARBA00000085"/>
    </source>
</evidence>
<gene>
    <name evidence="18" type="ORF">NB640_02055</name>
</gene>
<dbReference type="RefSeq" id="WP_269309482.1">
    <property type="nucleotide sequence ID" value="NZ_CP098242.1"/>
</dbReference>
<keyword evidence="14 15" id="KW-0472">Membrane</keyword>
<evidence type="ECO:0000256" key="2">
    <source>
        <dbReference type="ARBA" id="ARBA00004429"/>
    </source>
</evidence>
<keyword evidence="19" id="KW-1185">Reference proteome</keyword>
<dbReference type="Gene3D" id="3.30.565.10">
    <property type="entry name" value="Histidine kinase-like ATPase, C-terminal domain"/>
    <property type="match status" value="1"/>
</dbReference>
<proteinExistence type="predicted"/>
<evidence type="ECO:0000256" key="14">
    <source>
        <dbReference type="ARBA" id="ARBA00023136"/>
    </source>
</evidence>
<evidence type="ECO:0000256" key="9">
    <source>
        <dbReference type="ARBA" id="ARBA00022741"/>
    </source>
</evidence>
<feature type="transmembrane region" description="Helical" evidence="15">
    <location>
        <begin position="20"/>
        <end position="41"/>
    </location>
</feature>
<reference evidence="18" key="1">
    <citation type="journal article" date="2022" name="Front. Microbiol.">
        <title>New perspectives on an old grouping: The genomic and phenotypic variability of Oxalobacter formigenes and the implications for calcium oxalate stone prevention.</title>
        <authorList>
            <person name="Chmiel J.A."/>
            <person name="Carr C."/>
            <person name="Stuivenberg G.A."/>
            <person name="Venema R."/>
            <person name="Chanyi R.M."/>
            <person name="Al K.F."/>
            <person name="Giguere D."/>
            <person name="Say H."/>
            <person name="Akouris P.P."/>
            <person name="Dominguez Romero S.A."/>
            <person name="Kwong A."/>
            <person name="Tai V."/>
            <person name="Koval S.F."/>
            <person name="Razvi H."/>
            <person name="Bjazevic J."/>
            <person name="Burton J.P."/>
        </authorList>
    </citation>
    <scope>NUCLEOTIDE SEQUENCE</scope>
    <source>
        <strain evidence="18">WoOx3</strain>
    </source>
</reference>
<dbReference type="InterPro" id="IPR038421">
    <property type="entry name" value="RisS_PPD_sf"/>
</dbReference>
<dbReference type="CDD" id="cd00082">
    <property type="entry name" value="HisKA"/>
    <property type="match status" value="1"/>
</dbReference>
<dbReference type="KEGG" id="ovb:NB640_02055"/>
<evidence type="ECO:0000256" key="12">
    <source>
        <dbReference type="ARBA" id="ARBA00022989"/>
    </source>
</evidence>
<evidence type="ECO:0000256" key="5">
    <source>
        <dbReference type="ARBA" id="ARBA00022519"/>
    </source>
</evidence>
<dbReference type="GO" id="GO:0000155">
    <property type="term" value="F:phosphorelay sensor kinase activity"/>
    <property type="evidence" value="ECO:0007669"/>
    <property type="project" value="InterPro"/>
</dbReference>
<evidence type="ECO:0000313" key="18">
    <source>
        <dbReference type="EMBL" id="WAW10467.1"/>
    </source>
</evidence>
<dbReference type="InterPro" id="IPR003660">
    <property type="entry name" value="HAMP_dom"/>
</dbReference>
<keyword evidence="10" id="KW-0418">Kinase</keyword>
<feature type="domain" description="Histidine kinase" evidence="16">
    <location>
        <begin position="251"/>
        <end position="457"/>
    </location>
</feature>